<evidence type="ECO:0000256" key="3">
    <source>
        <dbReference type="ARBA" id="ARBA00022980"/>
    </source>
</evidence>
<organism evidence="7 8">
    <name type="scientific">Candidatus Aquitaenariimonas noxiae</name>
    <dbReference type="NCBI Taxonomy" id="1974741"/>
    <lineage>
        <taxon>Bacteria</taxon>
        <taxon>Pseudomonadati</taxon>
        <taxon>Candidatus Omnitrophota</taxon>
        <taxon>Candidatus Aquitaenariimonas</taxon>
    </lineage>
</organism>
<dbReference type="AlphaFoldDB" id="A0A2J0KTR3"/>
<evidence type="ECO:0000256" key="5">
    <source>
        <dbReference type="ARBA" id="ARBA00035201"/>
    </source>
</evidence>
<gene>
    <name evidence="6" type="primary">rplM</name>
    <name evidence="7" type="ORF">COS99_03650</name>
</gene>
<comment type="function">
    <text evidence="6">This protein is one of the early assembly proteins of the 50S ribosomal subunit, although it is not seen to bind rRNA by itself. It is important during the early stages of 50S assembly.</text>
</comment>
<dbReference type="Pfam" id="PF00572">
    <property type="entry name" value="Ribosomal_L13"/>
    <property type="match status" value="1"/>
</dbReference>
<dbReference type="InterPro" id="IPR036899">
    <property type="entry name" value="Ribosomal_uL13_sf"/>
</dbReference>
<evidence type="ECO:0000256" key="2">
    <source>
        <dbReference type="ARBA" id="ARBA00011838"/>
    </source>
</evidence>
<evidence type="ECO:0000256" key="6">
    <source>
        <dbReference type="HAMAP-Rule" id="MF_01366"/>
    </source>
</evidence>
<dbReference type="CDD" id="cd00392">
    <property type="entry name" value="Ribosomal_L13"/>
    <property type="match status" value="1"/>
</dbReference>
<dbReference type="GO" id="GO:0006412">
    <property type="term" value="P:translation"/>
    <property type="evidence" value="ECO:0007669"/>
    <property type="project" value="UniProtKB-UniRule"/>
</dbReference>
<evidence type="ECO:0000313" key="7">
    <source>
        <dbReference type="EMBL" id="PIU41795.1"/>
    </source>
</evidence>
<dbReference type="PANTHER" id="PTHR11545">
    <property type="entry name" value="RIBOSOMAL PROTEIN L13"/>
    <property type="match status" value="1"/>
</dbReference>
<evidence type="ECO:0000256" key="4">
    <source>
        <dbReference type="ARBA" id="ARBA00023274"/>
    </source>
</evidence>
<evidence type="ECO:0000313" key="8">
    <source>
        <dbReference type="Proteomes" id="UP000230052"/>
    </source>
</evidence>
<dbReference type="EMBL" id="PEWV01000033">
    <property type="protein sequence ID" value="PIU41795.1"/>
    <property type="molecule type" value="Genomic_DNA"/>
</dbReference>
<comment type="caution">
    <text evidence="7">The sequence shown here is derived from an EMBL/GenBank/DDBJ whole genome shotgun (WGS) entry which is preliminary data.</text>
</comment>
<dbReference type="Gene3D" id="3.90.1180.10">
    <property type="entry name" value="Ribosomal protein L13"/>
    <property type="match status" value="1"/>
</dbReference>
<dbReference type="Proteomes" id="UP000230052">
    <property type="component" value="Unassembled WGS sequence"/>
</dbReference>
<dbReference type="GO" id="GO:0022625">
    <property type="term" value="C:cytosolic large ribosomal subunit"/>
    <property type="evidence" value="ECO:0007669"/>
    <property type="project" value="TreeGrafter"/>
</dbReference>
<dbReference type="GO" id="GO:0017148">
    <property type="term" value="P:negative regulation of translation"/>
    <property type="evidence" value="ECO:0007669"/>
    <property type="project" value="TreeGrafter"/>
</dbReference>
<protein>
    <recommendedName>
        <fullName evidence="5 6">Large ribosomal subunit protein uL13</fullName>
    </recommendedName>
</protein>
<evidence type="ECO:0000256" key="1">
    <source>
        <dbReference type="ARBA" id="ARBA00006227"/>
    </source>
</evidence>
<dbReference type="PIRSF" id="PIRSF002181">
    <property type="entry name" value="Ribosomal_L13"/>
    <property type="match status" value="1"/>
</dbReference>
<dbReference type="PANTHER" id="PTHR11545:SF2">
    <property type="entry name" value="LARGE RIBOSOMAL SUBUNIT PROTEIN UL13M"/>
    <property type="match status" value="1"/>
</dbReference>
<comment type="similarity">
    <text evidence="1 6">Belongs to the universal ribosomal protein uL13 family.</text>
</comment>
<accession>A0A2J0KTR3</accession>
<keyword evidence="3 6" id="KW-0689">Ribosomal protein</keyword>
<proteinExistence type="inferred from homology"/>
<dbReference type="GO" id="GO:0003729">
    <property type="term" value="F:mRNA binding"/>
    <property type="evidence" value="ECO:0007669"/>
    <property type="project" value="TreeGrafter"/>
</dbReference>
<comment type="subunit">
    <text evidence="2 6">Part of the 50S ribosomal subunit.</text>
</comment>
<keyword evidence="4 6" id="KW-0687">Ribonucleoprotein</keyword>
<name>A0A2J0KTR3_9BACT</name>
<dbReference type="FunFam" id="3.90.1180.10:FF:000001">
    <property type="entry name" value="50S ribosomal protein L13"/>
    <property type="match status" value="1"/>
</dbReference>
<sequence>MATFMVNKKDIEKKWYVIDAEGKILGRLASEIAKILRGKHKPIFTPHLDTGDFVVVVNADKIKVTGKKLEQKLYRSHSGYPGGFKEKSLKTMLERKPTEVLRSAVWGMLPKGRLGRKILSNLKVYSGKEHPHSAQQCKELDLKVSLRASKE</sequence>
<dbReference type="GO" id="GO:0003735">
    <property type="term" value="F:structural constituent of ribosome"/>
    <property type="evidence" value="ECO:0007669"/>
    <property type="project" value="InterPro"/>
</dbReference>
<dbReference type="InterPro" id="IPR005822">
    <property type="entry name" value="Ribosomal_uL13"/>
</dbReference>
<dbReference type="SUPFAM" id="SSF52161">
    <property type="entry name" value="Ribosomal protein L13"/>
    <property type="match status" value="1"/>
</dbReference>
<dbReference type="HAMAP" id="MF_01366">
    <property type="entry name" value="Ribosomal_uL13"/>
    <property type="match status" value="1"/>
</dbReference>
<dbReference type="NCBIfam" id="TIGR01066">
    <property type="entry name" value="rplM_bact"/>
    <property type="match status" value="1"/>
</dbReference>
<reference evidence="7 8" key="1">
    <citation type="submission" date="2017-09" db="EMBL/GenBank/DDBJ databases">
        <title>Depth-based differentiation of microbial function through sediment-hosted aquifers and enrichment of novel symbionts in the deep terrestrial subsurface.</title>
        <authorList>
            <person name="Probst A.J."/>
            <person name="Ladd B."/>
            <person name="Jarett J.K."/>
            <person name="Geller-Mcgrath D.E."/>
            <person name="Sieber C.M."/>
            <person name="Emerson J.B."/>
            <person name="Anantharaman K."/>
            <person name="Thomas B.C."/>
            <person name="Malmstrom R."/>
            <person name="Stieglmeier M."/>
            <person name="Klingl A."/>
            <person name="Woyke T."/>
            <person name="Ryan C.M."/>
            <person name="Banfield J.F."/>
        </authorList>
    </citation>
    <scope>NUCLEOTIDE SEQUENCE [LARGE SCALE GENOMIC DNA]</scope>
    <source>
        <strain evidence="7">CG07_land_8_20_14_0_80_42_15</strain>
    </source>
</reference>
<dbReference type="InterPro" id="IPR005823">
    <property type="entry name" value="Ribosomal_uL13_bac-type"/>
</dbReference>